<dbReference type="PIRSF" id="PIRSF000126">
    <property type="entry name" value="11-beta-HSD1"/>
    <property type="match status" value="1"/>
</dbReference>
<evidence type="ECO:0000256" key="2">
    <source>
        <dbReference type="ARBA" id="ARBA00022516"/>
    </source>
</evidence>
<dbReference type="PRINTS" id="PR00081">
    <property type="entry name" value="GDHRDH"/>
</dbReference>
<dbReference type="InterPro" id="IPR002347">
    <property type="entry name" value="SDR_fam"/>
</dbReference>
<keyword evidence="5" id="KW-0560">Oxidoreductase</keyword>
<evidence type="ECO:0000256" key="7">
    <source>
        <dbReference type="ARBA" id="ARBA00023160"/>
    </source>
</evidence>
<gene>
    <name evidence="8" type="ORF">E0L32_002849</name>
</gene>
<dbReference type="PROSITE" id="PS00061">
    <property type="entry name" value="ADH_SHORT"/>
    <property type="match status" value="1"/>
</dbReference>
<dbReference type="STRING" id="1093900.A0A507BM02"/>
<accession>A0A507BM02</accession>
<protein>
    <submittedName>
        <fullName evidence="8">Uncharacterized protein</fullName>
    </submittedName>
</protein>
<dbReference type="AlphaFoldDB" id="A0A507BM02"/>
<dbReference type="GO" id="GO:0016491">
    <property type="term" value="F:oxidoreductase activity"/>
    <property type="evidence" value="ECO:0007669"/>
    <property type="project" value="UniProtKB-KW"/>
</dbReference>
<keyword evidence="2" id="KW-0444">Lipid biosynthesis</keyword>
<comment type="pathway">
    <text evidence="1">Lipid metabolism; fatty acid biosynthesis.</text>
</comment>
<dbReference type="Pfam" id="PF00106">
    <property type="entry name" value="adh_short"/>
    <property type="match status" value="1"/>
</dbReference>
<dbReference type="PANTHER" id="PTHR43086:SF2">
    <property type="entry name" value="HYDROXYSTEROID DEHYDROGENASE-LIKE PROTEIN 1"/>
    <property type="match status" value="1"/>
</dbReference>
<dbReference type="GO" id="GO:0030497">
    <property type="term" value="P:fatty acid elongation"/>
    <property type="evidence" value="ECO:0007669"/>
    <property type="project" value="TreeGrafter"/>
</dbReference>
<dbReference type="GO" id="GO:0005783">
    <property type="term" value="C:endoplasmic reticulum"/>
    <property type="evidence" value="ECO:0007669"/>
    <property type="project" value="TreeGrafter"/>
</dbReference>
<dbReference type="RefSeq" id="XP_030999459.1">
    <property type="nucleotide sequence ID" value="XM_031137083.1"/>
</dbReference>
<dbReference type="PANTHER" id="PTHR43086">
    <property type="entry name" value="VERY-LONG-CHAIN 3-OXOOACYL-COA REDUCTASE"/>
    <property type="match status" value="1"/>
</dbReference>
<evidence type="ECO:0000256" key="1">
    <source>
        <dbReference type="ARBA" id="ARBA00005194"/>
    </source>
</evidence>
<sequence>MEHLTAAKCLQAIGLATLSYFAYKIVLENALWLLPKTPLTRYQRPSGAWVFITGASAGIGQGCAQEFAARGFNLVLLGHLPAELEQTKALILAESPQAHIRIIVLDAITAKPADIEAALQSVADLPLTVLINNVGGNPVARQPVFKRLDQYTAAEVTSNMAVNAGFMAQLTRLAVPVLARNGPSLVVNLSSGAKTGIPGVAMYSACKAFVHALSKAVAREMIAEGMSVDVVSLVPGDVKTLTNDVVPKGSPDPRSFSKVLLDRLGTAVRMGSLELSPWYFHQVQIWLADVVPERVMRNVLVDMFKRKARQTEAGKKEQ</sequence>
<evidence type="ECO:0000256" key="6">
    <source>
        <dbReference type="ARBA" id="ARBA00023098"/>
    </source>
</evidence>
<evidence type="ECO:0000256" key="5">
    <source>
        <dbReference type="ARBA" id="ARBA00023002"/>
    </source>
</evidence>
<evidence type="ECO:0000256" key="3">
    <source>
        <dbReference type="ARBA" id="ARBA00022832"/>
    </source>
</evidence>
<dbReference type="Gene3D" id="3.40.50.720">
    <property type="entry name" value="NAD(P)-binding Rossmann-like Domain"/>
    <property type="match status" value="1"/>
</dbReference>
<keyword evidence="9" id="KW-1185">Reference proteome</keyword>
<dbReference type="InParanoid" id="A0A507BM02"/>
<keyword evidence="6" id="KW-0443">Lipid metabolism</keyword>
<comment type="caution">
    <text evidence="8">The sequence shown here is derived from an EMBL/GenBank/DDBJ whole genome shotgun (WGS) entry which is preliminary data.</text>
</comment>
<dbReference type="GeneID" id="41970296"/>
<evidence type="ECO:0000313" key="8">
    <source>
        <dbReference type="EMBL" id="TPX17748.1"/>
    </source>
</evidence>
<dbReference type="Proteomes" id="UP000319257">
    <property type="component" value="Unassembled WGS sequence"/>
</dbReference>
<keyword evidence="7" id="KW-0275">Fatty acid biosynthesis</keyword>
<dbReference type="OrthoDB" id="47007at2759"/>
<dbReference type="EMBL" id="SKBQ01000012">
    <property type="protein sequence ID" value="TPX17748.1"/>
    <property type="molecule type" value="Genomic_DNA"/>
</dbReference>
<keyword evidence="3" id="KW-0276">Fatty acid metabolism</keyword>
<dbReference type="InterPro" id="IPR036291">
    <property type="entry name" value="NAD(P)-bd_dom_sf"/>
</dbReference>
<dbReference type="InterPro" id="IPR020904">
    <property type="entry name" value="Sc_DH/Rdtase_CS"/>
</dbReference>
<evidence type="ECO:0000313" key="9">
    <source>
        <dbReference type="Proteomes" id="UP000319257"/>
    </source>
</evidence>
<keyword evidence="4" id="KW-0521">NADP</keyword>
<evidence type="ECO:0000256" key="4">
    <source>
        <dbReference type="ARBA" id="ARBA00022857"/>
    </source>
</evidence>
<name>A0A507BM02_9PEZI</name>
<dbReference type="SUPFAM" id="SSF51735">
    <property type="entry name" value="NAD(P)-binding Rossmann-fold domains"/>
    <property type="match status" value="1"/>
</dbReference>
<reference evidence="8 9" key="1">
    <citation type="submission" date="2019-06" db="EMBL/GenBank/DDBJ databases">
        <title>Draft genome sequence of the filamentous fungus Phialemoniopsis curvata isolated from diesel fuel.</title>
        <authorList>
            <person name="Varaljay V.A."/>
            <person name="Lyon W.J."/>
            <person name="Crouch A.L."/>
            <person name="Drake C.E."/>
            <person name="Hollomon J.M."/>
            <person name="Nadeau L.J."/>
            <person name="Nunn H.S."/>
            <person name="Stevenson B.S."/>
            <person name="Bojanowski C.L."/>
            <person name="Crookes-Goodson W.J."/>
        </authorList>
    </citation>
    <scope>NUCLEOTIDE SEQUENCE [LARGE SCALE GENOMIC DNA]</scope>
    <source>
        <strain evidence="8 9">D216</strain>
    </source>
</reference>
<proteinExistence type="predicted"/>
<organism evidence="8 9">
    <name type="scientific">Thyridium curvatum</name>
    <dbReference type="NCBI Taxonomy" id="1093900"/>
    <lineage>
        <taxon>Eukaryota</taxon>
        <taxon>Fungi</taxon>
        <taxon>Dikarya</taxon>
        <taxon>Ascomycota</taxon>
        <taxon>Pezizomycotina</taxon>
        <taxon>Sordariomycetes</taxon>
        <taxon>Sordariomycetidae</taxon>
        <taxon>Thyridiales</taxon>
        <taxon>Thyridiaceae</taxon>
        <taxon>Thyridium</taxon>
    </lineage>
</organism>